<feature type="region of interest" description="Disordered" evidence="8">
    <location>
        <begin position="1125"/>
        <end position="1161"/>
    </location>
</feature>
<dbReference type="Gene3D" id="3.80.10.10">
    <property type="entry name" value="Ribonuclease Inhibitor"/>
    <property type="match status" value="2"/>
</dbReference>
<dbReference type="FunFam" id="3.40.50.10140:FF:000007">
    <property type="entry name" value="Disease resistance protein (TIR-NBS-LRR class)"/>
    <property type="match status" value="1"/>
</dbReference>
<keyword evidence="5" id="KW-0611">Plant defense</keyword>
<dbReference type="Pfam" id="PF20160">
    <property type="entry name" value="C-JID"/>
    <property type="match status" value="1"/>
</dbReference>
<reference evidence="10" key="1">
    <citation type="submission" date="2018-02" db="EMBL/GenBank/DDBJ databases">
        <authorList>
            <person name="Cohen D.B."/>
            <person name="Kent A.D."/>
        </authorList>
    </citation>
    <scope>NUCLEOTIDE SEQUENCE</scope>
</reference>
<dbReference type="SUPFAM" id="SSF52058">
    <property type="entry name" value="L domain-like"/>
    <property type="match status" value="1"/>
</dbReference>
<keyword evidence="3" id="KW-0677">Repeat</keyword>
<dbReference type="InterPro" id="IPR042197">
    <property type="entry name" value="Apaf_helical"/>
</dbReference>
<dbReference type="InterPro" id="IPR036390">
    <property type="entry name" value="WH_DNA-bd_sf"/>
</dbReference>
<dbReference type="SMART" id="SM00369">
    <property type="entry name" value="LRR_TYP"/>
    <property type="match status" value="2"/>
</dbReference>
<evidence type="ECO:0000256" key="2">
    <source>
        <dbReference type="ARBA" id="ARBA00022614"/>
    </source>
</evidence>
<evidence type="ECO:0000259" key="9">
    <source>
        <dbReference type="PROSITE" id="PS50104"/>
    </source>
</evidence>
<dbReference type="InterPro" id="IPR044974">
    <property type="entry name" value="Disease_R_plants"/>
</dbReference>
<feature type="region of interest" description="Disordered" evidence="8">
    <location>
        <begin position="1"/>
        <end position="23"/>
    </location>
</feature>
<feature type="domain" description="TIR" evidence="9">
    <location>
        <begin position="27"/>
        <end position="196"/>
    </location>
</feature>
<dbReference type="PANTHER" id="PTHR11017:SF575">
    <property type="entry name" value="ADP-RIBOSYL CYCLASE_CYCLIC ADP-RIBOSE HYDROLASE"/>
    <property type="match status" value="1"/>
</dbReference>
<dbReference type="GO" id="GO:0043531">
    <property type="term" value="F:ADP binding"/>
    <property type="evidence" value="ECO:0007669"/>
    <property type="project" value="InterPro"/>
</dbReference>
<feature type="compositionally biased region" description="Low complexity" evidence="8">
    <location>
        <begin position="9"/>
        <end position="22"/>
    </location>
</feature>
<dbReference type="InterPro" id="IPR003591">
    <property type="entry name" value="Leu-rich_rpt_typical-subtyp"/>
</dbReference>
<dbReference type="InterPro" id="IPR027417">
    <property type="entry name" value="P-loop_NTPase"/>
</dbReference>
<dbReference type="Gene3D" id="1.10.8.430">
    <property type="entry name" value="Helical domain of apoptotic protease-activating factors"/>
    <property type="match status" value="1"/>
</dbReference>
<evidence type="ECO:0000313" key="10">
    <source>
        <dbReference type="EMBL" id="SPC94194.1"/>
    </source>
</evidence>
<dbReference type="InterPro" id="IPR035897">
    <property type="entry name" value="Toll_tir_struct_dom_sf"/>
</dbReference>
<dbReference type="InterPro" id="IPR058546">
    <property type="entry name" value="RPS4B/Roq1-like_LRR"/>
</dbReference>
<comment type="catalytic activity">
    <reaction evidence="7">
        <text>NAD(+) + H2O = ADP-D-ribose + nicotinamide + H(+)</text>
        <dbReference type="Rhea" id="RHEA:16301"/>
        <dbReference type="ChEBI" id="CHEBI:15377"/>
        <dbReference type="ChEBI" id="CHEBI:15378"/>
        <dbReference type="ChEBI" id="CHEBI:17154"/>
        <dbReference type="ChEBI" id="CHEBI:57540"/>
        <dbReference type="ChEBI" id="CHEBI:57967"/>
        <dbReference type="EC" id="3.2.2.6"/>
    </reaction>
    <physiologicalReaction direction="left-to-right" evidence="7">
        <dbReference type="Rhea" id="RHEA:16302"/>
    </physiologicalReaction>
</comment>
<dbReference type="Gene3D" id="3.40.50.300">
    <property type="entry name" value="P-loop containing nucleotide triphosphate hydrolases"/>
    <property type="match status" value="1"/>
</dbReference>
<evidence type="ECO:0000256" key="3">
    <source>
        <dbReference type="ARBA" id="ARBA00022737"/>
    </source>
</evidence>
<dbReference type="Pfam" id="PF00931">
    <property type="entry name" value="NB-ARC"/>
    <property type="match status" value="1"/>
</dbReference>
<dbReference type="InterPro" id="IPR058192">
    <property type="entry name" value="WHD_ROQ1-like"/>
</dbReference>
<dbReference type="EMBL" id="OIVN01001458">
    <property type="protein sequence ID" value="SPC94194.1"/>
    <property type="molecule type" value="Genomic_DNA"/>
</dbReference>
<dbReference type="AlphaFoldDB" id="A0A2N9G537"/>
<dbReference type="InterPro" id="IPR000157">
    <property type="entry name" value="TIR_dom"/>
</dbReference>
<keyword evidence="2" id="KW-0433">Leucine-rich repeat</keyword>
<dbReference type="PROSITE" id="PS50104">
    <property type="entry name" value="TIR"/>
    <property type="match status" value="1"/>
</dbReference>
<evidence type="ECO:0000256" key="7">
    <source>
        <dbReference type="ARBA" id="ARBA00047304"/>
    </source>
</evidence>
<dbReference type="Gene3D" id="3.40.50.10140">
    <property type="entry name" value="Toll/interleukin-1 receptor homology (TIR) domain"/>
    <property type="match status" value="1"/>
</dbReference>
<proteinExistence type="predicted"/>
<keyword evidence="4" id="KW-0378">Hydrolase</keyword>
<dbReference type="GO" id="GO:0006952">
    <property type="term" value="P:defense response"/>
    <property type="evidence" value="ECO:0007669"/>
    <property type="project" value="UniProtKB-KW"/>
</dbReference>
<evidence type="ECO:0000256" key="8">
    <source>
        <dbReference type="SAM" id="MobiDB-lite"/>
    </source>
</evidence>
<dbReference type="PRINTS" id="PR00364">
    <property type="entry name" value="DISEASERSIST"/>
</dbReference>
<keyword evidence="6" id="KW-0520">NAD</keyword>
<evidence type="ECO:0000256" key="5">
    <source>
        <dbReference type="ARBA" id="ARBA00022821"/>
    </source>
</evidence>
<organism evidence="10">
    <name type="scientific">Fagus sylvatica</name>
    <name type="common">Beechnut</name>
    <dbReference type="NCBI Taxonomy" id="28930"/>
    <lineage>
        <taxon>Eukaryota</taxon>
        <taxon>Viridiplantae</taxon>
        <taxon>Streptophyta</taxon>
        <taxon>Embryophyta</taxon>
        <taxon>Tracheophyta</taxon>
        <taxon>Spermatophyta</taxon>
        <taxon>Magnoliopsida</taxon>
        <taxon>eudicotyledons</taxon>
        <taxon>Gunneridae</taxon>
        <taxon>Pentapetalae</taxon>
        <taxon>rosids</taxon>
        <taxon>fabids</taxon>
        <taxon>Fagales</taxon>
        <taxon>Fagaceae</taxon>
        <taxon>Fagus</taxon>
    </lineage>
</organism>
<evidence type="ECO:0000256" key="1">
    <source>
        <dbReference type="ARBA" id="ARBA00011982"/>
    </source>
</evidence>
<sequence>MASTARTIPSESEPFSSSSSSSTHPNCIYDVFLSFRGEDTRKNFTDHLYFALTQAGINTFRDDNELQRGHDISSELLQAIQGSKISVIVFSRNYADSRWCLEELVKIMECRRTVRQLVLPIFYDVDPSDVRHQTGSFAQAFVEHEERYLMDIDKVLRWRRALIEAANLSGWDLRNTADGHEAKFIRKIVGAISTELNSTYLLVALYPVGIDARLQDMTSLLCVGADDVPAKDVRMVGILGMSGMGKTTIAKAIYNQFYHSFEGKSFLANVKETSKNNGLVHLQKQLLSDILKTSKIEVSSVDGGIIMIQNRLHSKRVLVIIDDVDQLEQLNAIARSRDWFGPGSRIIITTRDAQLLKNLEVDGVYTAKEMDDNESLELFSWHAFRNSYPTENYFDLSRSVVAYSGGLPLALEVLGSFLFSRSMPEWKSALEKLKRIPHDQIQKKLRISFDALRDNTEKDIFLDVSCFFIGMEKNYVVQILDGCGFFAKIGISVLIQRCLVTVGEKNKLMMHDLLRDMGREIVRENNPRDPGKCGRLWLHEDVFDILTKFEGTKAVEGLTLKMPRLSKVNFSAKAFIKMQRMRLLQLDYVQLTGDYENLSKELRWLRWHGFPLKFMPNNFYPRNLVAIDLKYSNLREVWKDPKLLEKLKVLKLSHSHYLTQTPDFSRLPNLEKLILKDCTSLFEVHQSIGDLHNLGLVNLKGCKNLKILPRSFYKLKSLETLILSGCSKIDNLADNLGEMESLTTLLLDNTAIRQVPFTIVRLKKLKYLSLRGCKGSPSKSLSSQFWSWISPRKSPKSVNLLPASLQGLNSLKALYLSDCNLSDDTIPKDLGSLCSLQTLDLQSNNFHTLPSSLGDLSNLDSLILDYCTNLQSIPDLPTSLNSLYARNCMALETIPNLSKISRMQTLSLTNCHKLVEIPGLDKLLKSIIILHMEGCNNITSTFKQSILQEWAMSGFGSMFGVFFPGDDIPDWFTYQDEGASICFKVTRIIDRNLEGFVVCIVYSSYPDNDNIVSQDLTSISVINYTKNIIQTHRPATIDVEISPKDNLWQGNFSKCKFNLEDDDEVEIIVDFGSGFIIKKIGVSLLYDGVLHRKMIHYASTSNEGGIVVADNEDVKDHVWPITSKRGLHDEEAGPSHGWLEDEPQPKRLRFENDTKMSVDEE</sequence>
<evidence type="ECO:0000256" key="4">
    <source>
        <dbReference type="ARBA" id="ARBA00022801"/>
    </source>
</evidence>
<protein>
    <recommendedName>
        <fullName evidence="1">ADP-ribosyl cyclase/cyclic ADP-ribose hydrolase</fullName>
        <ecNumber evidence="1">3.2.2.6</ecNumber>
    </recommendedName>
</protein>
<dbReference type="PANTHER" id="PTHR11017">
    <property type="entry name" value="LEUCINE-RICH REPEAT-CONTAINING PROTEIN"/>
    <property type="match status" value="1"/>
</dbReference>
<dbReference type="SUPFAM" id="SSF46785">
    <property type="entry name" value="Winged helix' DNA-binding domain"/>
    <property type="match status" value="1"/>
</dbReference>
<dbReference type="GO" id="GO:0007165">
    <property type="term" value="P:signal transduction"/>
    <property type="evidence" value="ECO:0007669"/>
    <property type="project" value="InterPro"/>
</dbReference>
<dbReference type="SMART" id="SM00255">
    <property type="entry name" value="TIR"/>
    <property type="match status" value="1"/>
</dbReference>
<name>A0A2N9G537_FAGSY</name>
<evidence type="ECO:0000256" key="6">
    <source>
        <dbReference type="ARBA" id="ARBA00023027"/>
    </source>
</evidence>
<dbReference type="InterPro" id="IPR045344">
    <property type="entry name" value="C-JID"/>
</dbReference>
<dbReference type="EC" id="3.2.2.6" evidence="1"/>
<gene>
    <name evidence="10" type="ORF">FSB_LOCUS22076</name>
</gene>
<dbReference type="SUPFAM" id="SSF52540">
    <property type="entry name" value="P-loop containing nucleoside triphosphate hydrolases"/>
    <property type="match status" value="1"/>
</dbReference>
<feature type="compositionally biased region" description="Basic and acidic residues" evidence="8">
    <location>
        <begin position="1143"/>
        <end position="1161"/>
    </location>
</feature>
<dbReference type="InterPro" id="IPR032675">
    <property type="entry name" value="LRR_dom_sf"/>
</dbReference>
<dbReference type="GO" id="GO:0061809">
    <property type="term" value="F:NAD+ nucleosidase activity, cyclic ADP-ribose generating"/>
    <property type="evidence" value="ECO:0007669"/>
    <property type="project" value="UniProtKB-EC"/>
</dbReference>
<dbReference type="InterPro" id="IPR002182">
    <property type="entry name" value="NB-ARC"/>
</dbReference>
<accession>A0A2N9G537</accession>
<dbReference type="Pfam" id="PF23286">
    <property type="entry name" value="LRR_13"/>
    <property type="match status" value="1"/>
</dbReference>
<dbReference type="Pfam" id="PF23282">
    <property type="entry name" value="WHD_ROQ1"/>
    <property type="match status" value="1"/>
</dbReference>
<dbReference type="Pfam" id="PF01582">
    <property type="entry name" value="TIR"/>
    <property type="match status" value="1"/>
</dbReference>
<dbReference type="SUPFAM" id="SSF52200">
    <property type="entry name" value="Toll/Interleukin receptor TIR domain"/>
    <property type="match status" value="1"/>
</dbReference>